<evidence type="ECO:0000313" key="3">
    <source>
        <dbReference type="Proteomes" id="UP000613177"/>
    </source>
</evidence>
<keyword evidence="1" id="KW-1133">Transmembrane helix</keyword>
<dbReference type="Proteomes" id="UP000613177">
    <property type="component" value="Unassembled WGS sequence"/>
</dbReference>
<name>A0A8H7SUL4_9FUNG</name>
<protein>
    <submittedName>
        <fullName evidence="2">Uncharacterized protein</fullName>
    </submittedName>
</protein>
<dbReference type="AlphaFoldDB" id="A0A8H7SUL4"/>
<comment type="caution">
    <text evidence="2">The sequence shown here is derived from an EMBL/GenBank/DDBJ whole genome shotgun (WGS) entry which is preliminary data.</text>
</comment>
<evidence type="ECO:0000256" key="1">
    <source>
        <dbReference type="SAM" id="Phobius"/>
    </source>
</evidence>
<proteinExistence type="predicted"/>
<accession>A0A8H7SUL4</accession>
<sequence>MESTNLLSQDVEQQQQARSVRFDSEQKDYKYYLVWFWRFCIFGLVGSSSMKVTRLLLTGLTNDVWYYYAAFFFAELFVYTVMIITVGSLLGQWKFFCFVGYKMWSWIMPLKLKIWCYEHLHSDTISV</sequence>
<keyword evidence="3" id="KW-1185">Reference proteome</keyword>
<keyword evidence="1" id="KW-0472">Membrane</keyword>
<feature type="transmembrane region" description="Helical" evidence="1">
    <location>
        <begin position="65"/>
        <end position="90"/>
    </location>
</feature>
<dbReference type="EMBL" id="JAEPRE010000034">
    <property type="protein sequence ID" value="KAG2235331.1"/>
    <property type="molecule type" value="Genomic_DNA"/>
</dbReference>
<keyword evidence="1" id="KW-0812">Transmembrane</keyword>
<evidence type="ECO:0000313" key="2">
    <source>
        <dbReference type="EMBL" id="KAG2235331.1"/>
    </source>
</evidence>
<gene>
    <name evidence="2" type="ORF">INT48_004950</name>
</gene>
<feature type="transmembrane region" description="Helical" evidence="1">
    <location>
        <begin position="31"/>
        <end position="50"/>
    </location>
</feature>
<reference evidence="2" key="1">
    <citation type="submission" date="2021-01" db="EMBL/GenBank/DDBJ databases">
        <title>Metabolic potential, ecology and presence of endohyphal bacteria is reflected in genomic diversity of Mucoromycotina.</title>
        <authorList>
            <person name="Muszewska A."/>
            <person name="Okrasinska A."/>
            <person name="Steczkiewicz K."/>
            <person name="Drgas O."/>
            <person name="Orlowska M."/>
            <person name="Perlinska-Lenart U."/>
            <person name="Aleksandrzak-Piekarczyk T."/>
            <person name="Szatraj K."/>
            <person name="Zielenkiewicz U."/>
            <person name="Pilsyk S."/>
            <person name="Malc E."/>
            <person name="Mieczkowski P."/>
            <person name="Kruszewska J.S."/>
            <person name="Biernat P."/>
            <person name="Pawlowska J."/>
        </authorList>
    </citation>
    <scope>NUCLEOTIDE SEQUENCE</scope>
    <source>
        <strain evidence="2">WA0000018081</strain>
    </source>
</reference>
<organism evidence="2 3">
    <name type="scientific">Thamnidium elegans</name>
    <dbReference type="NCBI Taxonomy" id="101142"/>
    <lineage>
        <taxon>Eukaryota</taxon>
        <taxon>Fungi</taxon>
        <taxon>Fungi incertae sedis</taxon>
        <taxon>Mucoromycota</taxon>
        <taxon>Mucoromycotina</taxon>
        <taxon>Mucoromycetes</taxon>
        <taxon>Mucorales</taxon>
        <taxon>Mucorineae</taxon>
        <taxon>Mucoraceae</taxon>
        <taxon>Thamnidium</taxon>
    </lineage>
</organism>